<dbReference type="EMBL" id="CAJNOL010011606">
    <property type="protein sequence ID" value="CAF1656205.1"/>
    <property type="molecule type" value="Genomic_DNA"/>
</dbReference>
<organism evidence="1 5">
    <name type="scientific">Rotaria sordida</name>
    <dbReference type="NCBI Taxonomy" id="392033"/>
    <lineage>
        <taxon>Eukaryota</taxon>
        <taxon>Metazoa</taxon>
        <taxon>Spiralia</taxon>
        <taxon>Gnathifera</taxon>
        <taxon>Rotifera</taxon>
        <taxon>Eurotatoria</taxon>
        <taxon>Bdelloidea</taxon>
        <taxon>Philodinida</taxon>
        <taxon>Philodinidae</taxon>
        <taxon>Rotaria</taxon>
    </lineage>
</organism>
<name>A0A815TQE3_9BILA</name>
<reference evidence="1" key="1">
    <citation type="submission" date="2021-02" db="EMBL/GenBank/DDBJ databases">
        <authorList>
            <person name="Nowell W R."/>
        </authorList>
    </citation>
    <scope>NUCLEOTIDE SEQUENCE</scope>
</reference>
<evidence type="ECO:0000313" key="2">
    <source>
        <dbReference type="EMBL" id="CAF1522049.1"/>
    </source>
</evidence>
<dbReference type="Proteomes" id="UP000663854">
    <property type="component" value="Unassembled WGS sequence"/>
</dbReference>
<dbReference type="Proteomes" id="UP000663870">
    <property type="component" value="Unassembled WGS sequence"/>
</dbReference>
<feature type="non-terminal residue" evidence="1">
    <location>
        <position position="23"/>
    </location>
</feature>
<evidence type="ECO:0000313" key="6">
    <source>
        <dbReference type="Proteomes" id="UP000663870"/>
    </source>
</evidence>
<gene>
    <name evidence="3" type="ORF">JXQ802_LOCUS55318</name>
    <name evidence="4" type="ORF">JXQ802_LOCUS56243</name>
    <name evidence="1" type="ORF">PYM288_LOCUS38797</name>
    <name evidence="2" type="ORF">PYM288_LOCUS39687</name>
</gene>
<dbReference type="AlphaFoldDB" id="A0A815TQE3"/>
<evidence type="ECO:0000313" key="5">
    <source>
        <dbReference type="Proteomes" id="UP000663854"/>
    </source>
</evidence>
<dbReference type="EMBL" id="CAJNOL010013059">
    <property type="protein sequence ID" value="CAF1662321.1"/>
    <property type="molecule type" value="Genomic_DNA"/>
</dbReference>
<proteinExistence type="predicted"/>
<evidence type="ECO:0000313" key="4">
    <source>
        <dbReference type="EMBL" id="CAF1662321.1"/>
    </source>
</evidence>
<comment type="caution">
    <text evidence="1">The sequence shown here is derived from an EMBL/GenBank/DDBJ whole genome shotgun (WGS) entry which is preliminary data.</text>
</comment>
<dbReference type="EMBL" id="CAJNOH010011215">
    <property type="protein sequence ID" value="CAF1522049.1"/>
    <property type="molecule type" value="Genomic_DNA"/>
</dbReference>
<protein>
    <submittedName>
        <fullName evidence="1">Uncharacterized protein</fullName>
    </submittedName>
</protein>
<evidence type="ECO:0000313" key="1">
    <source>
        <dbReference type="EMBL" id="CAF1503950.1"/>
    </source>
</evidence>
<accession>A0A815TQE3</accession>
<sequence length="23" mass="2666">MSHMFINRLEKLNFLSITGGIED</sequence>
<keyword evidence="6" id="KW-1185">Reference proteome</keyword>
<dbReference type="EMBL" id="CAJNOH010009809">
    <property type="protein sequence ID" value="CAF1503950.1"/>
    <property type="molecule type" value="Genomic_DNA"/>
</dbReference>
<evidence type="ECO:0000313" key="3">
    <source>
        <dbReference type="EMBL" id="CAF1656205.1"/>
    </source>
</evidence>